<dbReference type="Proteomes" id="UP000229740">
    <property type="component" value="Unassembled WGS sequence"/>
</dbReference>
<proteinExistence type="predicted"/>
<evidence type="ECO:0008006" key="3">
    <source>
        <dbReference type="Google" id="ProtNLM"/>
    </source>
</evidence>
<sequence>MKRSSIFVALFLLLGSLEIVEASPRLEVVDGLHFDFGDVEPNQTLTHYFVFKNHGDSMLSILKAKGG</sequence>
<gene>
    <name evidence="1" type="ORF">CSB45_03005</name>
</gene>
<protein>
    <recommendedName>
        <fullName evidence="3">DUF1573 domain-containing protein</fullName>
    </recommendedName>
</protein>
<organism evidence="1 2">
    <name type="scientific">candidate division KSB3 bacterium</name>
    <dbReference type="NCBI Taxonomy" id="2044937"/>
    <lineage>
        <taxon>Bacteria</taxon>
        <taxon>candidate division KSB3</taxon>
    </lineage>
</organism>
<reference evidence="1 2" key="1">
    <citation type="submission" date="2017-10" db="EMBL/GenBank/DDBJ databases">
        <title>Novel microbial diversity and functional potential in the marine mammal oral microbiome.</title>
        <authorList>
            <person name="Dudek N.K."/>
            <person name="Sun C.L."/>
            <person name="Burstein D."/>
            <person name="Kantor R.S."/>
            <person name="Aliaga Goltsman D.S."/>
            <person name="Bik E.M."/>
            <person name="Thomas B.C."/>
            <person name="Banfield J.F."/>
            <person name="Relman D.A."/>
        </authorList>
    </citation>
    <scope>NUCLEOTIDE SEQUENCE [LARGE SCALE GENOMIC DNA]</scope>
    <source>
        <strain evidence="1">DOLZORAL124_49_17</strain>
    </source>
</reference>
<name>A0A2G6E998_9BACT</name>
<dbReference type="AlphaFoldDB" id="A0A2G6E998"/>
<comment type="caution">
    <text evidence="1">The sequence shown here is derived from an EMBL/GenBank/DDBJ whole genome shotgun (WGS) entry which is preliminary data.</text>
</comment>
<evidence type="ECO:0000313" key="2">
    <source>
        <dbReference type="Proteomes" id="UP000229740"/>
    </source>
</evidence>
<evidence type="ECO:0000313" key="1">
    <source>
        <dbReference type="EMBL" id="PID58527.1"/>
    </source>
</evidence>
<accession>A0A2G6E998</accession>
<dbReference type="EMBL" id="PDPS01000022">
    <property type="protein sequence ID" value="PID58527.1"/>
    <property type="molecule type" value="Genomic_DNA"/>
</dbReference>